<feature type="signal peptide" evidence="1">
    <location>
        <begin position="1"/>
        <end position="29"/>
    </location>
</feature>
<evidence type="ECO:0008006" key="4">
    <source>
        <dbReference type="Google" id="ProtNLM"/>
    </source>
</evidence>
<organism evidence="2 3">
    <name type="scientific">Marinomonas algarum</name>
    <dbReference type="NCBI Taxonomy" id="2883105"/>
    <lineage>
        <taxon>Bacteria</taxon>
        <taxon>Pseudomonadati</taxon>
        <taxon>Pseudomonadota</taxon>
        <taxon>Gammaproteobacteria</taxon>
        <taxon>Oceanospirillales</taxon>
        <taxon>Oceanospirillaceae</taxon>
        <taxon>Marinomonas</taxon>
    </lineage>
</organism>
<dbReference type="AlphaFoldDB" id="A0A9X1LDH7"/>
<dbReference type="EMBL" id="JAJATW010000018">
    <property type="protein sequence ID" value="MCB5162552.1"/>
    <property type="molecule type" value="Genomic_DNA"/>
</dbReference>
<accession>A0A9X1LDH7</accession>
<protein>
    <recommendedName>
        <fullName evidence="4">DUF3108 domain-containing protein</fullName>
    </recommendedName>
</protein>
<evidence type="ECO:0000313" key="2">
    <source>
        <dbReference type="EMBL" id="MCB5162552.1"/>
    </source>
</evidence>
<reference evidence="2" key="1">
    <citation type="submission" date="2021-10" db="EMBL/GenBank/DDBJ databases">
        <title>Marinomonas pontica sp. nov., isolated from the Black Sea.</title>
        <authorList>
            <person name="Zhao L.-H."/>
            <person name="Xue J.-H."/>
        </authorList>
    </citation>
    <scope>NUCLEOTIDE SEQUENCE</scope>
    <source>
        <strain evidence="2">E8</strain>
    </source>
</reference>
<evidence type="ECO:0000256" key="1">
    <source>
        <dbReference type="SAM" id="SignalP"/>
    </source>
</evidence>
<keyword evidence="3" id="KW-1185">Reference proteome</keyword>
<comment type="caution">
    <text evidence="2">The sequence shown here is derived from an EMBL/GenBank/DDBJ whole genome shotgun (WGS) entry which is preliminary data.</text>
</comment>
<evidence type="ECO:0000313" key="3">
    <source>
        <dbReference type="Proteomes" id="UP001139095"/>
    </source>
</evidence>
<gene>
    <name evidence="2" type="ORF">LG368_11665</name>
</gene>
<name>A0A9X1LDH7_9GAMM</name>
<keyword evidence="1" id="KW-0732">Signal</keyword>
<dbReference type="RefSeq" id="WP_226754898.1">
    <property type="nucleotide sequence ID" value="NZ_JAJATW010000018.1"/>
</dbReference>
<proteinExistence type="predicted"/>
<feature type="chain" id="PRO_5040773209" description="DUF3108 domain-containing protein" evidence="1">
    <location>
        <begin position="30"/>
        <end position="243"/>
    </location>
</feature>
<dbReference type="Proteomes" id="UP001139095">
    <property type="component" value="Unassembled WGS sequence"/>
</dbReference>
<sequence length="243" mass="27178">MASFDTKWLPVQFSTLALCAALISTPLHAAEASFSNIVGTAYSVKTGALLYRETHQPLTNDRYNVEYSEPDGQIFGQKRLDFSTSKVTPSFTQRNDRNGEFIEISQRVGNINVVYQENSEAGQDKKALKREEGMVIDAGFDGFVKQYWAPLTSGKKLDVAYLVPSKQATFDFRVSQADCVDSTAEGAQCFSLTPVSWLVKMAVDPIIVAYDPTNKRLLRFTGRANICDANGKYENVDIQYRYF</sequence>